<feature type="signal peptide" evidence="2">
    <location>
        <begin position="1"/>
        <end position="29"/>
    </location>
</feature>
<comment type="caution">
    <text evidence="3">The sequence shown here is derived from an EMBL/GenBank/DDBJ whole genome shotgun (WGS) entry which is preliminary data.</text>
</comment>
<feature type="compositionally biased region" description="Basic and acidic residues" evidence="1">
    <location>
        <begin position="123"/>
        <end position="147"/>
    </location>
</feature>
<dbReference type="Gramene" id="KVH97437">
    <property type="protein sequence ID" value="KVH97437"/>
    <property type="gene ID" value="Ccrd_000470"/>
</dbReference>
<evidence type="ECO:0000256" key="2">
    <source>
        <dbReference type="SAM" id="SignalP"/>
    </source>
</evidence>
<dbReference type="EMBL" id="LEKV01003832">
    <property type="protein sequence ID" value="KVH97437.1"/>
    <property type="molecule type" value="Genomic_DNA"/>
</dbReference>
<proteinExistence type="predicted"/>
<name>A0A118JY50_CYNCS</name>
<evidence type="ECO:0000313" key="4">
    <source>
        <dbReference type="Proteomes" id="UP000243975"/>
    </source>
</evidence>
<sequence>MGTPHSEYLFLAFLSCFIASSCNIKQNLANRTRTSMNARAGAASRQYQVWMKTTTKGYQHRHRQSLPLPTVRLRLRPIEQAYNSVDLQLPMKRLQKFCISRRPGWAINARASPFLGSKKRKPFTREKERKKKKEEVKGEKESSDSRHFGAVPPSSPANSWPTAPSPLSHAKQRPALFYPSVFLGQHSRLPDCLLRLFHLTENSSPVVAFEMVAGSGDMPKIVVKYNDEKKDFFFC</sequence>
<gene>
    <name evidence="3" type="ORF">Ccrd_000470</name>
</gene>
<accession>A0A118JY50</accession>
<keyword evidence="2" id="KW-0732">Signal</keyword>
<evidence type="ECO:0000313" key="3">
    <source>
        <dbReference type="EMBL" id="KVH97437.1"/>
    </source>
</evidence>
<feature type="chain" id="PRO_5007159787" evidence="2">
    <location>
        <begin position="30"/>
        <end position="235"/>
    </location>
</feature>
<keyword evidence="4" id="KW-1185">Reference proteome</keyword>
<organism evidence="3 4">
    <name type="scientific">Cynara cardunculus var. scolymus</name>
    <name type="common">Globe artichoke</name>
    <name type="synonym">Cynara scolymus</name>
    <dbReference type="NCBI Taxonomy" id="59895"/>
    <lineage>
        <taxon>Eukaryota</taxon>
        <taxon>Viridiplantae</taxon>
        <taxon>Streptophyta</taxon>
        <taxon>Embryophyta</taxon>
        <taxon>Tracheophyta</taxon>
        <taxon>Spermatophyta</taxon>
        <taxon>Magnoliopsida</taxon>
        <taxon>eudicotyledons</taxon>
        <taxon>Gunneridae</taxon>
        <taxon>Pentapetalae</taxon>
        <taxon>asterids</taxon>
        <taxon>campanulids</taxon>
        <taxon>Asterales</taxon>
        <taxon>Asteraceae</taxon>
        <taxon>Carduoideae</taxon>
        <taxon>Cardueae</taxon>
        <taxon>Carduinae</taxon>
        <taxon>Cynara</taxon>
    </lineage>
</organism>
<protein>
    <submittedName>
        <fullName evidence="3">Uncharacterized protein</fullName>
    </submittedName>
</protein>
<dbReference type="Proteomes" id="UP000243975">
    <property type="component" value="Unassembled WGS sequence"/>
</dbReference>
<reference evidence="3 4" key="1">
    <citation type="journal article" date="2016" name="Sci. Rep.">
        <title>The genome sequence of the outbreeding globe artichoke constructed de novo incorporating a phase-aware low-pass sequencing strategy of F1 progeny.</title>
        <authorList>
            <person name="Scaglione D."/>
            <person name="Reyes-Chin-Wo S."/>
            <person name="Acquadro A."/>
            <person name="Froenicke L."/>
            <person name="Portis E."/>
            <person name="Beitel C."/>
            <person name="Tirone M."/>
            <person name="Mauro R."/>
            <person name="Lo Monaco A."/>
            <person name="Mauromicale G."/>
            <person name="Faccioli P."/>
            <person name="Cattivelli L."/>
            <person name="Rieseberg L."/>
            <person name="Michelmore R."/>
            <person name="Lanteri S."/>
        </authorList>
    </citation>
    <scope>NUCLEOTIDE SEQUENCE [LARGE SCALE GENOMIC DNA]</scope>
    <source>
        <strain evidence="3">2C</strain>
    </source>
</reference>
<dbReference type="AlphaFoldDB" id="A0A118JY50"/>
<evidence type="ECO:0000256" key="1">
    <source>
        <dbReference type="SAM" id="MobiDB-lite"/>
    </source>
</evidence>
<feature type="region of interest" description="Disordered" evidence="1">
    <location>
        <begin position="116"/>
        <end position="167"/>
    </location>
</feature>